<dbReference type="InterPro" id="IPR036582">
    <property type="entry name" value="Mao_N_sf"/>
</dbReference>
<dbReference type="InterPro" id="IPR038179">
    <property type="entry name" value="NigD-like_N_sf"/>
</dbReference>
<dbReference type="Gene3D" id="2.70.98.70">
    <property type="match status" value="1"/>
</dbReference>
<dbReference type="SUPFAM" id="SSF49464">
    <property type="entry name" value="Carboxypeptidase regulatory domain-like"/>
    <property type="match status" value="1"/>
</dbReference>
<dbReference type="Gene3D" id="1.50.10.100">
    <property type="entry name" value="Chondroitin AC/alginate lyase"/>
    <property type="match status" value="1"/>
</dbReference>
<dbReference type="Gene3D" id="2.40.50.500">
    <property type="entry name" value="NigD-like N-terminal OB domain"/>
    <property type="match status" value="1"/>
</dbReference>
<keyword evidence="4" id="KW-1185">Reference proteome</keyword>
<evidence type="ECO:0000256" key="1">
    <source>
        <dbReference type="ARBA" id="ARBA00004196"/>
    </source>
</evidence>
<dbReference type="PROSITE" id="PS50022">
    <property type="entry name" value="FA58C_3"/>
    <property type="match status" value="1"/>
</dbReference>
<comment type="subcellular location">
    <subcellularLocation>
        <location evidence="1">Cell envelope</location>
    </subcellularLocation>
</comment>
<dbReference type="InterPro" id="IPR013783">
    <property type="entry name" value="Ig-like_fold"/>
</dbReference>
<dbReference type="Proteomes" id="UP001161691">
    <property type="component" value="Unassembled WGS sequence"/>
</dbReference>
<gene>
    <name evidence="3" type="ORF">KB449_33530</name>
</gene>
<dbReference type="SUPFAM" id="SSF49785">
    <property type="entry name" value="Galactose-binding domain-like"/>
    <property type="match status" value="1"/>
</dbReference>
<dbReference type="InterPro" id="IPR008969">
    <property type="entry name" value="CarboxyPept-like_regulatory"/>
</dbReference>
<dbReference type="Pfam" id="PF18675">
    <property type="entry name" value="HepII_C"/>
    <property type="match status" value="1"/>
</dbReference>
<dbReference type="InterPro" id="IPR012480">
    <property type="entry name" value="Hepar_II_III_C"/>
</dbReference>
<reference evidence="3" key="1">
    <citation type="submission" date="2023-04" db="EMBL/GenBank/DDBJ databases">
        <title>Comparative genomic analysis of Cohnella hashimotonis sp. nov., isolated from the International Space Station.</title>
        <authorList>
            <person name="Venkateswaran K."/>
            <person name="Simpson A."/>
        </authorList>
    </citation>
    <scope>NUCLEOTIDE SEQUENCE</scope>
    <source>
        <strain evidence="3">F6_2S_P_1</strain>
    </source>
</reference>
<sequence>MIDSLTGTPKRWISTLLAWAMLGGLLFGFAPQKAEAAVSDVTVQLTDSDGDPLAGATVSYYDAGWLTFGTTDAAGTASKSLTDKSYTFHIEYEGTSLEKAQDTGFDPLVAFRTVNVRAQLKDSQGNPLSDGVVSYYGAGGWKTFGNVIGGEVGKELLPGNYTFHMDYEGTSMDKAQHTGTDPVVLFQTVNARVQLKNSQNNPLNGGVVSYYATGWRTFGTTANGEASKQLLPGSYTFAMNYGGTTTQKAGDLAANPIVLFQVQTPGVIAPKQTGQYDPIPVPPGDRPRVLVNSQTLPALKTKLAHPAFNAVWTSINAKAQIQKTGNFPPRSSAANTNIDASTVDVMKANALRYLIYDDAAAGQKAVQIAVNMANTVQFNPDRSNSTTVFNVAREIGDLIFLESLVYDWCYALLNESQKSAIRQGLDTWVRNGLEYNYPLPENQKVILAGHANGEVHHQFKLAMAIALYDTNPEYYADIADYLLNKTMPGFNVMLDAEMPFEGPAYGDNRLKYIMLGNELWKAIGVHPLTDKVGLALDREVYTLRPDGYIMTEGDDFNTALKTPWTRIVHGNITSMIAGSVYNNPRAQYEFLRQNRYENELYYLLFYNPNAASQSVYDTPLSRYFPAPYGSIVARTGWDEGQDSKAVVAVMNIGERTQTNHQHADAGAFSMYYKGYLAVDSGIYSGVNPVTGAAMEYNSVHDQEYHKQSIAHNVVQIEDPTAQEQGPYSPSNQLYLDRVPKSLEEWNTDPRYQRGTILSHAIGDDEMYPDYSYIKGELSEAYGQSRTENYTRSMAFLNFKDDEHPAAMIVYDNIDTPNANAEKRWLLHSAFEPAVDGNRYTSEVTERSYNGKLVTDTLLPKIDDLNVEKIGGPGCVNEIDGKCEFEVDGVNKPIKPADVSNIAVVDAGKWRLEVSSETASNQTRFLNVMQVMDAVDGPAPQEVYYSETDDYAGARIQDRVVFFAKDFDLTDQQATIAFTGEANRTYKILVTDLKGGFWTAVKQGETAAVKYQAAQEGNAIYFEGTPGTYTLQKADASALPLAGEVPSEPAGRKIRVRIDAQGLDLDVPPVLNNNVVMVPMKNVYEAMGMTVSWNAATQTATATKGASTIQFTAGSSIAKVNGANKTMDVPATGADHQMLIPHTFIPQSGLRFAAAWDAVNQVVGITWTGPAAKLQFQEQALAPVTPIPIADLKAIKYKSFRATQTAQNVWKMFDDIPSEASRWAGDKAAHVIFDFGSATQLERLDATMYNWGQTRSNRLMFSVSQDGDTWTNVYGGVTSPSTDGHTHTFNFPSVSARYIRVAVFESPDATVNPGFVSFSELKFYVEK</sequence>
<protein>
    <submittedName>
        <fullName evidence="3">Stalk domain-containing protein</fullName>
    </submittedName>
</protein>
<dbReference type="Gene3D" id="2.60.120.260">
    <property type="entry name" value="Galactose-binding domain-like"/>
    <property type="match status" value="1"/>
</dbReference>
<dbReference type="InterPro" id="IPR008979">
    <property type="entry name" value="Galactose-bd-like_sf"/>
</dbReference>
<name>A0ABT6TUM9_9BACL</name>
<dbReference type="Gene3D" id="2.60.40.2750">
    <property type="match status" value="1"/>
</dbReference>
<dbReference type="InterPro" id="IPR000421">
    <property type="entry name" value="FA58C"/>
</dbReference>
<evidence type="ECO:0000313" key="3">
    <source>
        <dbReference type="EMBL" id="MDI4649898.1"/>
    </source>
</evidence>
<comment type="caution">
    <text evidence="3">The sequence shown here is derived from an EMBL/GenBank/DDBJ whole genome shotgun (WGS) entry which is preliminary data.</text>
</comment>
<dbReference type="RefSeq" id="WP_282912502.1">
    <property type="nucleotide sequence ID" value="NZ_JAGRPV010000001.1"/>
</dbReference>
<dbReference type="Pfam" id="PF00754">
    <property type="entry name" value="F5_F8_type_C"/>
    <property type="match status" value="1"/>
</dbReference>
<dbReference type="EMBL" id="JAGRPV010000001">
    <property type="protein sequence ID" value="MDI4649898.1"/>
    <property type="molecule type" value="Genomic_DNA"/>
</dbReference>
<organism evidence="3 4">
    <name type="scientific">Cohnella hashimotonis</name>
    <dbReference type="NCBI Taxonomy" id="2826895"/>
    <lineage>
        <taxon>Bacteria</taxon>
        <taxon>Bacillati</taxon>
        <taxon>Bacillota</taxon>
        <taxon>Bacilli</taxon>
        <taxon>Bacillales</taxon>
        <taxon>Paenibacillaceae</taxon>
        <taxon>Cohnella</taxon>
    </lineage>
</organism>
<dbReference type="InterPro" id="IPR012854">
    <property type="entry name" value="Cu_amine_oxidase-like_N"/>
</dbReference>
<feature type="domain" description="F5/8 type C" evidence="2">
    <location>
        <begin position="1219"/>
        <end position="1300"/>
    </location>
</feature>
<dbReference type="Pfam" id="PF07833">
    <property type="entry name" value="Cu_amine_oxidN1"/>
    <property type="match status" value="1"/>
</dbReference>
<dbReference type="Gene3D" id="2.60.40.10">
    <property type="entry name" value="Immunoglobulins"/>
    <property type="match status" value="2"/>
</dbReference>
<accession>A0ABT6TUM9</accession>
<dbReference type="Gene3D" id="3.30.457.10">
    <property type="entry name" value="Copper amine oxidase-like, N-terminal domain"/>
    <property type="match status" value="1"/>
</dbReference>
<evidence type="ECO:0000313" key="4">
    <source>
        <dbReference type="Proteomes" id="UP001161691"/>
    </source>
</evidence>
<dbReference type="InterPro" id="IPR040925">
    <property type="entry name" value="HepII_C"/>
</dbReference>
<evidence type="ECO:0000259" key="2">
    <source>
        <dbReference type="PROSITE" id="PS50022"/>
    </source>
</evidence>
<proteinExistence type="predicted"/>
<dbReference type="Pfam" id="PF07940">
    <property type="entry name" value="Hepar_II_III_C"/>
    <property type="match status" value="1"/>
</dbReference>
<dbReference type="SUPFAM" id="SSF55383">
    <property type="entry name" value="Copper amine oxidase, domain N"/>
    <property type="match status" value="1"/>
</dbReference>
<dbReference type="InterPro" id="IPR008929">
    <property type="entry name" value="Chondroitin_lyas"/>
</dbReference>